<feature type="region of interest" description="Disordered" evidence="1">
    <location>
        <begin position="473"/>
        <end position="508"/>
    </location>
</feature>
<reference evidence="2 3" key="1">
    <citation type="journal article" date="2018" name="Cell">
        <title>The Chara Genome: Secondary Complexity and Implications for Plant Terrestrialization.</title>
        <authorList>
            <person name="Nishiyama T."/>
            <person name="Sakayama H."/>
            <person name="Vries J.D."/>
            <person name="Buschmann H."/>
            <person name="Saint-Marcoux D."/>
            <person name="Ullrich K.K."/>
            <person name="Haas F.B."/>
            <person name="Vanderstraeten L."/>
            <person name="Becker D."/>
            <person name="Lang D."/>
            <person name="Vosolsobe S."/>
            <person name="Rombauts S."/>
            <person name="Wilhelmsson P.K.I."/>
            <person name="Janitza P."/>
            <person name="Kern R."/>
            <person name="Heyl A."/>
            <person name="Rumpler F."/>
            <person name="Villalobos L.I.A.C."/>
            <person name="Clay J.M."/>
            <person name="Skokan R."/>
            <person name="Toyoda A."/>
            <person name="Suzuki Y."/>
            <person name="Kagoshima H."/>
            <person name="Schijlen E."/>
            <person name="Tajeshwar N."/>
            <person name="Catarino B."/>
            <person name="Hetherington A.J."/>
            <person name="Saltykova A."/>
            <person name="Bonnot C."/>
            <person name="Breuninger H."/>
            <person name="Symeonidi A."/>
            <person name="Radhakrishnan G.V."/>
            <person name="Van Nieuwerburgh F."/>
            <person name="Deforce D."/>
            <person name="Chang C."/>
            <person name="Karol K.G."/>
            <person name="Hedrich R."/>
            <person name="Ulvskov P."/>
            <person name="Glockner G."/>
            <person name="Delwiche C.F."/>
            <person name="Petrasek J."/>
            <person name="Van de Peer Y."/>
            <person name="Friml J."/>
            <person name="Beilby M."/>
            <person name="Dolan L."/>
            <person name="Kohara Y."/>
            <person name="Sugano S."/>
            <person name="Fujiyama A."/>
            <person name="Delaux P.-M."/>
            <person name="Quint M."/>
            <person name="TheiBen G."/>
            <person name="Hagemann M."/>
            <person name="Harholt J."/>
            <person name="Dunand C."/>
            <person name="Zachgo S."/>
            <person name="Langdale J."/>
            <person name="Maumus F."/>
            <person name="Straeten D.V.D."/>
            <person name="Gould S.B."/>
            <person name="Rensing S.A."/>
        </authorList>
    </citation>
    <scope>NUCLEOTIDE SEQUENCE [LARGE SCALE GENOMIC DNA]</scope>
    <source>
        <strain evidence="2 3">S276</strain>
    </source>
</reference>
<evidence type="ECO:0000313" key="3">
    <source>
        <dbReference type="Proteomes" id="UP000265515"/>
    </source>
</evidence>
<feature type="compositionally biased region" description="Low complexity" evidence="1">
    <location>
        <begin position="619"/>
        <end position="634"/>
    </location>
</feature>
<feature type="region of interest" description="Disordered" evidence="1">
    <location>
        <begin position="656"/>
        <end position="750"/>
    </location>
</feature>
<sequence length="750" mass="81311">MLLQQPGSSPRAVLPSHSEIASMQAVETHHAELTAELEEVKEACAPLGSSYADRIIKRVQACMQHMLEPAHCAGFLLNPRIRNVHYFSSEVLEYHAWLVRQAKRYILTQTGFELDGPEYLLACRQFEDFHMQHGVFGDWGGVEGRACRRACSGDTGTIECAFWWSQYGARAPELQRCALRVMHMWSCDSPTKRNWAVHEGIHTKKRNRLNFEKVVQLVEITANMRLTEYRRAGCGYVLPWQRDEGMLDCQAGLELEPVSTGTRKGMTEEEIAQQVAPVTRDLIGASAPPAADAVFARRACIFCSYPRDDDSDEERAPDGVDDPALRIPCEIDEMHEEADDAEKEGEVAATEQEASTVGTTEEEVPVRVTTEEDVAAAAVEMEEEVAWEGDIAATMEREEEVAATATLASIPMYHDGADAEDHLVQRFIAEEVDPVVGDLTPCMAMELGISPPTGGAGSEMGTHFDFDMSMGAPPSCGGATSTDRAPSRHDGAGETGTQAPRERIEAASPDTTRDIMKRERTRLMTSSNPRAQAFAHALEEARRRETGEVGVQGGVVAMEDVMEGVRAEADDEAMQGGPKVVDVPVEGGPQAVDEVVHAGQGRDEGAGDARPMVQETATEGGAALGESLGAEGLGMPHGSRREQTIAEASARVVLLRKGGGPVTIEEDDPETVPAVREEDEDYKGEEESEEESESGDSGDDDDNEPPPPPPTGASRRSAALTSASARGRRRSTSDTRGGTRRESGKGKRGQ</sequence>
<evidence type="ECO:0000313" key="2">
    <source>
        <dbReference type="EMBL" id="GBG79325.1"/>
    </source>
</evidence>
<keyword evidence="3" id="KW-1185">Reference proteome</keyword>
<dbReference type="AlphaFoldDB" id="A0A388LAH3"/>
<organism evidence="2 3">
    <name type="scientific">Chara braunii</name>
    <name type="common">Braun's stonewort</name>
    <dbReference type="NCBI Taxonomy" id="69332"/>
    <lineage>
        <taxon>Eukaryota</taxon>
        <taxon>Viridiplantae</taxon>
        <taxon>Streptophyta</taxon>
        <taxon>Charophyceae</taxon>
        <taxon>Charales</taxon>
        <taxon>Characeae</taxon>
        <taxon>Chara</taxon>
    </lineage>
</organism>
<evidence type="ECO:0000256" key="1">
    <source>
        <dbReference type="SAM" id="MobiDB-lite"/>
    </source>
</evidence>
<dbReference type="EMBL" id="BFEA01000316">
    <property type="protein sequence ID" value="GBG79325.1"/>
    <property type="molecule type" value="Genomic_DNA"/>
</dbReference>
<feature type="compositionally biased region" description="Acidic residues" evidence="1">
    <location>
        <begin position="677"/>
        <end position="704"/>
    </location>
</feature>
<feature type="region of interest" description="Disordered" evidence="1">
    <location>
        <begin position="617"/>
        <end position="642"/>
    </location>
</feature>
<evidence type="ECO:0008006" key="4">
    <source>
        <dbReference type="Google" id="ProtNLM"/>
    </source>
</evidence>
<dbReference type="SUPFAM" id="SSF53098">
    <property type="entry name" value="Ribonuclease H-like"/>
    <property type="match status" value="1"/>
</dbReference>
<dbReference type="Gramene" id="GBG79325">
    <property type="protein sequence ID" value="GBG79325"/>
    <property type="gene ID" value="CBR_g29475"/>
</dbReference>
<dbReference type="Proteomes" id="UP000265515">
    <property type="component" value="Unassembled WGS sequence"/>
</dbReference>
<gene>
    <name evidence="2" type="ORF">CBR_g29475</name>
</gene>
<feature type="compositionally biased region" description="Low complexity" evidence="1">
    <location>
        <begin position="712"/>
        <end position="725"/>
    </location>
</feature>
<protein>
    <recommendedName>
        <fullName evidence="4">HAT C-terminal dimerisation domain-containing protein</fullName>
    </recommendedName>
</protein>
<dbReference type="InterPro" id="IPR012337">
    <property type="entry name" value="RNaseH-like_sf"/>
</dbReference>
<feature type="region of interest" description="Disordered" evidence="1">
    <location>
        <begin position="336"/>
        <end position="362"/>
    </location>
</feature>
<accession>A0A388LAH3</accession>
<name>A0A388LAH3_CHABU</name>
<proteinExistence type="predicted"/>
<comment type="caution">
    <text evidence="2">The sequence shown here is derived from an EMBL/GenBank/DDBJ whole genome shotgun (WGS) entry which is preliminary data.</text>
</comment>
<feature type="compositionally biased region" description="Basic and acidic residues" evidence="1">
    <location>
        <begin position="731"/>
        <end position="750"/>
    </location>
</feature>